<keyword evidence="6" id="KW-0812">Transmembrane</keyword>
<evidence type="ECO:0000313" key="12">
    <source>
        <dbReference type="Proteomes" id="UP001281761"/>
    </source>
</evidence>
<evidence type="ECO:0000256" key="1">
    <source>
        <dbReference type="ARBA" id="ARBA00000085"/>
    </source>
</evidence>
<evidence type="ECO:0000256" key="4">
    <source>
        <dbReference type="ARBA" id="ARBA00022553"/>
    </source>
</evidence>
<dbReference type="Gene3D" id="3.30.565.10">
    <property type="entry name" value="Histidine kinase-like ATPase, C-terminal domain"/>
    <property type="match status" value="1"/>
</dbReference>
<organism evidence="11 12">
    <name type="scientific">Blattamonas nauphoetae</name>
    <dbReference type="NCBI Taxonomy" id="2049346"/>
    <lineage>
        <taxon>Eukaryota</taxon>
        <taxon>Metamonada</taxon>
        <taxon>Preaxostyla</taxon>
        <taxon>Oxymonadida</taxon>
        <taxon>Blattamonas</taxon>
    </lineage>
</organism>
<keyword evidence="4" id="KW-0597">Phosphoprotein</keyword>
<evidence type="ECO:0000256" key="2">
    <source>
        <dbReference type="ARBA" id="ARBA00004370"/>
    </source>
</evidence>
<evidence type="ECO:0000313" key="11">
    <source>
        <dbReference type="EMBL" id="KAK2956492.1"/>
    </source>
</evidence>
<evidence type="ECO:0000256" key="8">
    <source>
        <dbReference type="ARBA" id="ARBA00022989"/>
    </source>
</evidence>
<dbReference type="InterPro" id="IPR004358">
    <property type="entry name" value="Sig_transdc_His_kin-like_C"/>
</dbReference>
<evidence type="ECO:0000256" key="5">
    <source>
        <dbReference type="ARBA" id="ARBA00022679"/>
    </source>
</evidence>
<dbReference type="InterPro" id="IPR036890">
    <property type="entry name" value="HATPase_C_sf"/>
</dbReference>
<keyword evidence="8" id="KW-1133">Transmembrane helix</keyword>
<dbReference type="EMBL" id="JARBJD010000055">
    <property type="protein sequence ID" value="KAK2956492.1"/>
    <property type="molecule type" value="Genomic_DNA"/>
</dbReference>
<dbReference type="InterPro" id="IPR005467">
    <property type="entry name" value="His_kinase_dom"/>
</dbReference>
<dbReference type="SUPFAM" id="SSF55874">
    <property type="entry name" value="ATPase domain of HSP90 chaperone/DNA topoisomerase II/histidine kinase"/>
    <property type="match status" value="1"/>
</dbReference>
<dbReference type="PROSITE" id="PS50109">
    <property type="entry name" value="HIS_KIN"/>
    <property type="match status" value="1"/>
</dbReference>
<sequence length="387" mass="42944">MESETPIIVEDGPIGTGDEDAMDTLEITHDLQLTDEQKAKLVFHSFSNLMTVLMNVIGKCRAGINDETKPIFTETLSFVTNLGKSLTSLTTATTLLSSVPELQPTIDREISEARNVYNSLVARNVIHPNSNKLGSLFERNLNWLEKDLLPNVTLRAKEIMQRLSLPNNAWVMFKIDSLRHNLEQNLLAVARGSSHISGIVFSEAERRKSGEMCVLLDFKGVLPGSIHLPPVYQDILRDLVMNARKYSLPGSTIHASLLNDGTTLTVRVQDNGMGIPLDELEALVQFGQRGSNVESRRTLGGGFGLTKAYYFTKQFNGTFKVQTAIGVGTIFTLTIPCPKMFKLVMPCDNKVKHQQIEKKLRDTITISESAIFPHCAGKSKPMKKIKT</sequence>
<dbReference type="CDD" id="cd00075">
    <property type="entry name" value="HATPase"/>
    <property type="match status" value="1"/>
</dbReference>
<keyword evidence="5" id="KW-0808">Transferase</keyword>
<keyword evidence="9" id="KW-0472">Membrane</keyword>
<protein>
    <recommendedName>
        <fullName evidence="3">histidine kinase</fullName>
        <ecNumber evidence="3">2.7.13.3</ecNumber>
    </recommendedName>
</protein>
<evidence type="ECO:0000256" key="7">
    <source>
        <dbReference type="ARBA" id="ARBA00022777"/>
    </source>
</evidence>
<dbReference type="SMART" id="SM00387">
    <property type="entry name" value="HATPase_c"/>
    <property type="match status" value="1"/>
</dbReference>
<dbReference type="PANTHER" id="PTHR45436:SF5">
    <property type="entry name" value="SENSOR HISTIDINE KINASE TRCS"/>
    <property type="match status" value="1"/>
</dbReference>
<dbReference type="Pfam" id="PF02518">
    <property type="entry name" value="HATPase_c"/>
    <property type="match status" value="1"/>
</dbReference>
<evidence type="ECO:0000256" key="3">
    <source>
        <dbReference type="ARBA" id="ARBA00012438"/>
    </source>
</evidence>
<gene>
    <name evidence="11" type="ORF">BLNAU_8546</name>
</gene>
<dbReference type="Proteomes" id="UP001281761">
    <property type="component" value="Unassembled WGS sequence"/>
</dbReference>
<evidence type="ECO:0000259" key="10">
    <source>
        <dbReference type="PROSITE" id="PS50109"/>
    </source>
</evidence>
<comment type="subcellular location">
    <subcellularLocation>
        <location evidence="2">Membrane</location>
    </subcellularLocation>
</comment>
<evidence type="ECO:0000256" key="9">
    <source>
        <dbReference type="ARBA" id="ARBA00023136"/>
    </source>
</evidence>
<evidence type="ECO:0000256" key="6">
    <source>
        <dbReference type="ARBA" id="ARBA00022692"/>
    </source>
</evidence>
<keyword evidence="7 11" id="KW-0418">Kinase</keyword>
<keyword evidence="12" id="KW-1185">Reference proteome</keyword>
<dbReference type="InterPro" id="IPR003594">
    <property type="entry name" value="HATPase_dom"/>
</dbReference>
<dbReference type="EC" id="2.7.13.3" evidence="3"/>
<reference evidence="11 12" key="1">
    <citation type="journal article" date="2022" name="bioRxiv">
        <title>Genomics of Preaxostyla Flagellates Illuminates Evolutionary Transitions and the Path Towards Mitochondrial Loss.</title>
        <authorList>
            <person name="Novak L.V.F."/>
            <person name="Treitli S.C."/>
            <person name="Pyrih J."/>
            <person name="Halakuc P."/>
            <person name="Pipaliya S.V."/>
            <person name="Vacek V."/>
            <person name="Brzon O."/>
            <person name="Soukal P."/>
            <person name="Eme L."/>
            <person name="Dacks J.B."/>
            <person name="Karnkowska A."/>
            <person name="Elias M."/>
            <person name="Hampl V."/>
        </authorList>
    </citation>
    <scope>NUCLEOTIDE SEQUENCE [LARGE SCALE GENOMIC DNA]</scope>
    <source>
        <strain evidence="11">NAU3</strain>
        <tissue evidence="11">Gut</tissue>
    </source>
</reference>
<dbReference type="PANTHER" id="PTHR45436">
    <property type="entry name" value="SENSOR HISTIDINE KINASE YKOH"/>
    <property type="match status" value="1"/>
</dbReference>
<dbReference type="InterPro" id="IPR050428">
    <property type="entry name" value="TCS_sensor_his_kinase"/>
</dbReference>
<dbReference type="GO" id="GO:0016301">
    <property type="term" value="F:kinase activity"/>
    <property type="evidence" value="ECO:0007669"/>
    <property type="project" value="UniProtKB-KW"/>
</dbReference>
<accession>A0ABQ9XYD3</accession>
<dbReference type="PRINTS" id="PR00344">
    <property type="entry name" value="BCTRLSENSOR"/>
</dbReference>
<comment type="caution">
    <text evidence="11">The sequence shown here is derived from an EMBL/GenBank/DDBJ whole genome shotgun (WGS) entry which is preliminary data.</text>
</comment>
<proteinExistence type="predicted"/>
<feature type="domain" description="Histidine kinase" evidence="10">
    <location>
        <begin position="232"/>
        <end position="339"/>
    </location>
</feature>
<name>A0ABQ9XYD3_9EUKA</name>
<comment type="catalytic activity">
    <reaction evidence="1">
        <text>ATP + protein L-histidine = ADP + protein N-phospho-L-histidine.</text>
        <dbReference type="EC" id="2.7.13.3"/>
    </reaction>
</comment>